<dbReference type="AlphaFoldDB" id="A0AAD9NMV9"/>
<keyword evidence="6" id="KW-1185">Reference proteome</keyword>
<dbReference type="PANTHER" id="PTHR10245:SF15">
    <property type="entry name" value="ENDOTHELIAL DIFFERENTIATION-RELATED FACTOR 1"/>
    <property type="match status" value="1"/>
</dbReference>
<keyword evidence="3" id="KW-0804">Transcription</keyword>
<dbReference type="SUPFAM" id="SSF47413">
    <property type="entry name" value="lambda repressor-like DNA-binding domains"/>
    <property type="match status" value="1"/>
</dbReference>
<evidence type="ECO:0000256" key="3">
    <source>
        <dbReference type="ARBA" id="ARBA00023163"/>
    </source>
</evidence>
<dbReference type="FunFam" id="1.10.260.40:FF:000015">
    <property type="entry name" value="Endothelial differentiation-related factor 1"/>
    <property type="match status" value="1"/>
</dbReference>
<reference evidence="5" key="1">
    <citation type="journal article" date="2023" name="Mol. Biol. Evol.">
        <title>Third-Generation Sequencing Reveals the Adaptive Role of the Epigenome in Three Deep-Sea Polychaetes.</title>
        <authorList>
            <person name="Perez M."/>
            <person name="Aroh O."/>
            <person name="Sun Y."/>
            <person name="Lan Y."/>
            <person name="Juniper S.K."/>
            <person name="Young C.R."/>
            <person name="Angers B."/>
            <person name="Qian P.Y."/>
        </authorList>
    </citation>
    <scope>NUCLEOTIDE SEQUENCE</scope>
    <source>
        <strain evidence="5">R07B-5</strain>
    </source>
</reference>
<dbReference type="CDD" id="cd00093">
    <property type="entry name" value="HTH_XRE"/>
    <property type="match status" value="1"/>
</dbReference>
<evidence type="ECO:0000259" key="4">
    <source>
        <dbReference type="PROSITE" id="PS50943"/>
    </source>
</evidence>
<dbReference type="Proteomes" id="UP001209878">
    <property type="component" value="Unassembled WGS sequence"/>
</dbReference>
<dbReference type="Pfam" id="PF01381">
    <property type="entry name" value="HTH_3"/>
    <property type="match status" value="1"/>
</dbReference>
<dbReference type="SMART" id="SM00530">
    <property type="entry name" value="HTH_XRE"/>
    <property type="match status" value="1"/>
</dbReference>
<proteinExistence type="predicted"/>
<dbReference type="Gene3D" id="1.10.260.40">
    <property type="entry name" value="lambda repressor-like DNA-binding domains"/>
    <property type="match status" value="1"/>
</dbReference>
<dbReference type="InterPro" id="IPR010982">
    <property type="entry name" value="Lambda_DNA-bd_dom_sf"/>
</dbReference>
<evidence type="ECO:0000256" key="1">
    <source>
        <dbReference type="ARBA" id="ARBA00023015"/>
    </source>
</evidence>
<gene>
    <name evidence="5" type="ORF">NP493_815g02014</name>
</gene>
<organism evidence="5 6">
    <name type="scientific">Ridgeia piscesae</name>
    <name type="common">Tubeworm</name>
    <dbReference type="NCBI Taxonomy" id="27915"/>
    <lineage>
        <taxon>Eukaryota</taxon>
        <taxon>Metazoa</taxon>
        <taxon>Spiralia</taxon>
        <taxon>Lophotrochozoa</taxon>
        <taxon>Annelida</taxon>
        <taxon>Polychaeta</taxon>
        <taxon>Sedentaria</taxon>
        <taxon>Canalipalpata</taxon>
        <taxon>Sabellida</taxon>
        <taxon>Siboglinidae</taxon>
        <taxon>Ridgeia</taxon>
    </lineage>
</organism>
<evidence type="ECO:0000256" key="2">
    <source>
        <dbReference type="ARBA" id="ARBA00023125"/>
    </source>
</evidence>
<accession>A0AAD9NMV9</accession>
<dbReference type="GO" id="GO:0005634">
    <property type="term" value="C:nucleus"/>
    <property type="evidence" value="ECO:0007669"/>
    <property type="project" value="TreeGrafter"/>
</dbReference>
<dbReference type="PANTHER" id="PTHR10245">
    <property type="entry name" value="ENDOTHELIAL DIFFERENTIATION-RELATED FACTOR 1 MULTIPROTEIN BRIDGING FACTOR 1"/>
    <property type="match status" value="1"/>
</dbReference>
<evidence type="ECO:0000313" key="6">
    <source>
        <dbReference type="Proteomes" id="UP001209878"/>
    </source>
</evidence>
<sequence length="150" mass="17048">MAQSGWDERDVTYVTKKRMPKSGQLHTEKALSIAQRQGLELETSKKFAAGQNKQHLTSKNTAKLDRETEELHHDTISMDVARLIQQARQAKGFTQKELATRVNEKQQVINDYEGGRAIPNQQIFAKLERTLGVKLRGKDRGKPLQPKAKK</sequence>
<keyword evidence="1" id="KW-0805">Transcription regulation</keyword>
<dbReference type="Pfam" id="PF08523">
    <property type="entry name" value="MBF1"/>
    <property type="match status" value="1"/>
</dbReference>
<protein>
    <recommendedName>
        <fullName evidence="4">HTH cro/C1-type domain-containing protein</fullName>
    </recommendedName>
</protein>
<comment type="caution">
    <text evidence="5">The sequence shown here is derived from an EMBL/GenBank/DDBJ whole genome shotgun (WGS) entry which is preliminary data.</text>
</comment>
<evidence type="ECO:0000313" key="5">
    <source>
        <dbReference type="EMBL" id="KAK2174266.1"/>
    </source>
</evidence>
<dbReference type="InterPro" id="IPR001387">
    <property type="entry name" value="Cro/C1-type_HTH"/>
</dbReference>
<keyword evidence="2" id="KW-0238">DNA-binding</keyword>
<dbReference type="InterPro" id="IPR013729">
    <property type="entry name" value="MBF1_N"/>
</dbReference>
<feature type="domain" description="HTH cro/C1-type" evidence="4">
    <location>
        <begin position="84"/>
        <end position="138"/>
    </location>
</feature>
<name>A0AAD9NMV9_RIDPI</name>
<dbReference type="GO" id="GO:0003677">
    <property type="term" value="F:DNA binding"/>
    <property type="evidence" value="ECO:0007669"/>
    <property type="project" value="UniProtKB-KW"/>
</dbReference>
<dbReference type="PROSITE" id="PS50943">
    <property type="entry name" value="HTH_CROC1"/>
    <property type="match status" value="1"/>
</dbReference>
<dbReference type="EMBL" id="JAODUO010000815">
    <property type="protein sequence ID" value="KAK2174266.1"/>
    <property type="molecule type" value="Genomic_DNA"/>
</dbReference>